<dbReference type="SUPFAM" id="SSF46785">
    <property type="entry name" value="Winged helix' DNA-binding domain"/>
    <property type="match status" value="1"/>
</dbReference>
<dbReference type="PANTHER" id="PTHR22683">
    <property type="entry name" value="SPORULATION PROTEIN RELATED"/>
    <property type="match status" value="1"/>
</dbReference>
<feature type="binding site" evidence="16">
    <location>
        <begin position="673"/>
        <end position="680"/>
    </location>
    <ligand>
        <name>ATP</name>
        <dbReference type="ChEBI" id="CHEBI:30616"/>
    </ligand>
</feature>
<evidence type="ECO:0000256" key="18">
    <source>
        <dbReference type="SAM" id="Phobius"/>
    </source>
</evidence>
<name>A0ABV7AKT3_9RHOB</name>
<dbReference type="Gene3D" id="3.40.50.300">
    <property type="entry name" value="P-loop containing nucleotide triphosphate hydrolases"/>
    <property type="match status" value="1"/>
</dbReference>
<dbReference type="InterPro" id="IPR041027">
    <property type="entry name" value="FtsK_alpha"/>
</dbReference>
<keyword evidence="4" id="KW-1003">Cell membrane</keyword>
<evidence type="ECO:0000256" key="9">
    <source>
        <dbReference type="ARBA" id="ARBA00022840"/>
    </source>
</evidence>
<dbReference type="EMBL" id="JBHRSK010000017">
    <property type="protein sequence ID" value="MFC2970034.1"/>
    <property type="molecule type" value="Genomic_DNA"/>
</dbReference>
<dbReference type="InterPro" id="IPR002543">
    <property type="entry name" value="FtsK_dom"/>
</dbReference>
<feature type="region of interest" description="Disordered" evidence="17">
    <location>
        <begin position="251"/>
        <end position="277"/>
    </location>
</feature>
<evidence type="ECO:0000256" key="3">
    <source>
        <dbReference type="ARBA" id="ARBA00020887"/>
    </source>
</evidence>
<dbReference type="Proteomes" id="UP001595443">
    <property type="component" value="Unassembled WGS sequence"/>
</dbReference>
<feature type="region of interest" description="Disordered" evidence="17">
    <location>
        <begin position="418"/>
        <end position="445"/>
    </location>
</feature>
<evidence type="ECO:0000256" key="2">
    <source>
        <dbReference type="ARBA" id="ARBA00006474"/>
    </source>
</evidence>
<dbReference type="Gene3D" id="1.10.10.10">
    <property type="entry name" value="Winged helix-like DNA-binding domain superfamily/Winged helix DNA-binding domain"/>
    <property type="match status" value="1"/>
</dbReference>
<organism evidence="20 21">
    <name type="scientific">Acidimangrovimonas pyrenivorans</name>
    <dbReference type="NCBI Taxonomy" id="2030798"/>
    <lineage>
        <taxon>Bacteria</taxon>
        <taxon>Pseudomonadati</taxon>
        <taxon>Pseudomonadota</taxon>
        <taxon>Alphaproteobacteria</taxon>
        <taxon>Rhodobacterales</taxon>
        <taxon>Paracoccaceae</taxon>
        <taxon>Acidimangrovimonas</taxon>
    </lineage>
</organism>
<feature type="compositionally biased region" description="Low complexity" evidence="17">
    <location>
        <begin position="257"/>
        <end position="275"/>
    </location>
</feature>
<feature type="transmembrane region" description="Helical" evidence="18">
    <location>
        <begin position="149"/>
        <end position="182"/>
    </location>
</feature>
<keyword evidence="12 18" id="KW-0472">Membrane</keyword>
<dbReference type="InterPro" id="IPR018541">
    <property type="entry name" value="Ftsk_gamma"/>
</dbReference>
<reference evidence="21" key="1">
    <citation type="journal article" date="2019" name="Int. J. Syst. Evol. Microbiol.">
        <title>The Global Catalogue of Microorganisms (GCM) 10K type strain sequencing project: providing services to taxonomists for standard genome sequencing and annotation.</title>
        <authorList>
            <consortium name="The Broad Institute Genomics Platform"/>
            <consortium name="The Broad Institute Genome Sequencing Center for Infectious Disease"/>
            <person name="Wu L."/>
            <person name="Ma J."/>
        </authorList>
    </citation>
    <scope>NUCLEOTIDE SEQUENCE [LARGE SCALE GENOMIC DNA]</scope>
    <source>
        <strain evidence="21">KCTC 62192</strain>
    </source>
</reference>
<dbReference type="Pfam" id="PF01580">
    <property type="entry name" value="FtsK_SpoIIIE"/>
    <property type="match status" value="1"/>
</dbReference>
<dbReference type="Pfam" id="PF13491">
    <property type="entry name" value="FtsK_4TM"/>
    <property type="match status" value="1"/>
</dbReference>
<keyword evidence="9 16" id="KW-0067">ATP-binding</keyword>
<feature type="region of interest" description="Disordered" evidence="17">
    <location>
        <begin position="467"/>
        <end position="508"/>
    </location>
</feature>
<accession>A0ABV7AKT3</accession>
<evidence type="ECO:0000256" key="4">
    <source>
        <dbReference type="ARBA" id="ARBA00022475"/>
    </source>
</evidence>
<evidence type="ECO:0000313" key="21">
    <source>
        <dbReference type="Proteomes" id="UP001595443"/>
    </source>
</evidence>
<evidence type="ECO:0000256" key="7">
    <source>
        <dbReference type="ARBA" id="ARBA00022741"/>
    </source>
</evidence>
<dbReference type="PANTHER" id="PTHR22683:SF41">
    <property type="entry name" value="DNA TRANSLOCASE FTSK"/>
    <property type="match status" value="1"/>
</dbReference>
<evidence type="ECO:0000256" key="8">
    <source>
        <dbReference type="ARBA" id="ARBA00022829"/>
    </source>
</evidence>
<comment type="caution">
    <text evidence="20">The sequence shown here is derived from an EMBL/GenBank/DDBJ whole genome shotgun (WGS) entry which is preliminary data.</text>
</comment>
<feature type="compositionally biased region" description="Low complexity" evidence="17">
    <location>
        <begin position="418"/>
        <end position="433"/>
    </location>
</feature>
<keyword evidence="11" id="KW-0238">DNA-binding</keyword>
<sequence>MASYQIRQRDPLLDQNTQAVLERRGRELLGVGLIVVAFLCLLMLGSYTPGDPGWMAATDKPVQNLLGGLGARIASSLVIIAGRGAWGIPLVLGAWGLRFVLHRGEERALNRVIFAPIAIALAAVYASTLVPGSDWGHSFGLGGLFGDTVLGAILGVAPIGAAFGLKALSLLSFLAVIGMTLFVTGFDTREVRALGRFLLLGLVLCYAGLLKAMGRTATGGVSLARGLNDRRRDRREAALLARTEAALAPEPMSLGRAAPAAPAATSTDPALAPAPLGMPKPSFLSRMPALVKRAPEPQPELVEPDHIPHAPEMGPSEERIRSRIASAVHARARQQAEAQAQSQAPAQPAEPPVTVPEDAPPRFRRPRFAAGAAPSHRVEPPVTAAQRAEPPVTEPPLAEPPVNDAVRRAVDAAQAAPRNAAARVARPAEAPEATILSDDDYGDYGDYDDGYGDGYDDEAVNLYEAEPPTAPAAPVPRAATPAPEARRVVQHSPRKPVAPSRQARAEAQPKLQFDEPAVAYENPPLSLLTNPASIQRHHLSDEALEENARMLETVLDDYGVKGEIVSVRPGPVVTMYELEPAPGLKASRVIGLADDIARSMSALSARVSTVPGRSVIGIELPNAEREKVVLREILADRTYGDTGMKLPLALGKDIGGGPVVANLAKMPHLLIAGTTGSGKSVAINTMILSLLYKLTPEECRLIMIDPKMLELSVYDGIPHLLSPVVTDPKKAVVALKWVVAEMEERYRKMSKMGVRNIEGYNGRVKEAQSKNEMFKRTIQTGFDEETGEPIFETEEFEPKTIPYIVVIVDEMADLMMVAGKEIEACIQRLAQMARASGIHLIMATQRPSVDVITGTIKANFPTRISFQVTSKIDSRTILGEQGAEQLLGMGDMLYMAGGSRITRVHGPFVSDEEVEEIVNHLKSFGPPEYMSGVVEGPDEDKEADIDLVLGLGGNTDSEDALYDQAVAVVLKDRKVSTSYIQRKLAIGYNKAARLVEQMEEQGLVSAANHVGKREILVPEQ</sequence>
<comment type="similarity">
    <text evidence="2">Belongs to the FtsK/SpoIIIE/SftA family.</text>
</comment>
<dbReference type="InterPro" id="IPR027417">
    <property type="entry name" value="P-loop_NTPase"/>
</dbReference>
<dbReference type="InterPro" id="IPR050206">
    <property type="entry name" value="FtsK/SpoIIIE/SftA"/>
</dbReference>
<feature type="transmembrane region" description="Helical" evidence="18">
    <location>
        <begin position="69"/>
        <end position="97"/>
    </location>
</feature>
<keyword evidence="13" id="KW-0131">Cell cycle</keyword>
<feature type="transmembrane region" description="Helical" evidence="18">
    <location>
        <begin position="109"/>
        <end position="129"/>
    </location>
</feature>
<dbReference type="Gene3D" id="3.30.980.40">
    <property type="match status" value="1"/>
</dbReference>
<feature type="transmembrane region" description="Helical" evidence="18">
    <location>
        <begin position="194"/>
        <end position="213"/>
    </location>
</feature>
<keyword evidence="7 16" id="KW-0547">Nucleotide-binding</keyword>
<comment type="function">
    <text evidence="14">Essential cell division protein that coordinates cell division and chromosome segregation. The N-terminus is involved in assembly of the cell-division machinery. The C-terminus functions as a DNA motor that moves dsDNA in an ATP-dependent manner towards the dif recombination site, which is located within the replication terminus region. Translocation stops specifically at Xer-dif sites, where FtsK interacts with the Xer recombinase, allowing activation of chromosome unlinking by recombination. FtsK orienting polar sequences (KOPS) guide the direction of DNA translocation. FtsK can remove proteins from DNA as it translocates, but translocation stops specifically at XerCD-dif site, thereby preventing removal of XerC and XerD from dif.</text>
</comment>
<protein>
    <recommendedName>
        <fullName evidence="3">DNA translocase FtsK</fullName>
    </recommendedName>
</protein>
<feature type="transmembrane region" description="Helical" evidence="18">
    <location>
        <begin position="28"/>
        <end position="49"/>
    </location>
</feature>
<dbReference type="SUPFAM" id="SSF52540">
    <property type="entry name" value="P-loop containing nucleoside triphosphate hydrolases"/>
    <property type="match status" value="1"/>
</dbReference>
<keyword evidence="5" id="KW-0132">Cell division</keyword>
<evidence type="ECO:0000256" key="5">
    <source>
        <dbReference type="ARBA" id="ARBA00022618"/>
    </source>
</evidence>
<feature type="domain" description="FtsK" evidence="19">
    <location>
        <begin position="656"/>
        <end position="875"/>
    </location>
</feature>
<evidence type="ECO:0000259" key="19">
    <source>
        <dbReference type="PROSITE" id="PS50901"/>
    </source>
</evidence>
<comment type="subunit">
    <text evidence="15">Homohexamer. Forms a ring that surrounds DNA.</text>
</comment>
<evidence type="ECO:0000256" key="1">
    <source>
        <dbReference type="ARBA" id="ARBA00004651"/>
    </source>
</evidence>
<evidence type="ECO:0000256" key="14">
    <source>
        <dbReference type="ARBA" id="ARBA00024784"/>
    </source>
</evidence>
<feature type="compositionally biased region" description="Low complexity" evidence="17">
    <location>
        <begin position="333"/>
        <end position="347"/>
    </location>
</feature>
<dbReference type="CDD" id="cd01127">
    <property type="entry name" value="TrwB_TraG_TraD_VirD4"/>
    <property type="match status" value="1"/>
</dbReference>
<evidence type="ECO:0000313" key="20">
    <source>
        <dbReference type="EMBL" id="MFC2970034.1"/>
    </source>
</evidence>
<keyword evidence="8" id="KW-0159">Chromosome partition</keyword>
<dbReference type="SMART" id="SM00843">
    <property type="entry name" value="Ftsk_gamma"/>
    <property type="match status" value="1"/>
</dbReference>
<keyword evidence="21" id="KW-1185">Reference proteome</keyword>
<keyword evidence="6 18" id="KW-0812">Transmembrane</keyword>
<evidence type="ECO:0000256" key="6">
    <source>
        <dbReference type="ARBA" id="ARBA00022692"/>
    </source>
</evidence>
<gene>
    <name evidence="20" type="ORF">ACFOES_18205</name>
</gene>
<dbReference type="PROSITE" id="PS50901">
    <property type="entry name" value="FTSK"/>
    <property type="match status" value="1"/>
</dbReference>
<dbReference type="InterPro" id="IPR036390">
    <property type="entry name" value="WH_DNA-bd_sf"/>
</dbReference>
<dbReference type="InterPro" id="IPR003593">
    <property type="entry name" value="AAA+_ATPase"/>
</dbReference>
<evidence type="ECO:0000256" key="11">
    <source>
        <dbReference type="ARBA" id="ARBA00023125"/>
    </source>
</evidence>
<dbReference type="InterPro" id="IPR036388">
    <property type="entry name" value="WH-like_DNA-bd_sf"/>
</dbReference>
<feature type="region of interest" description="Disordered" evidence="17">
    <location>
        <begin position="295"/>
        <end position="402"/>
    </location>
</feature>
<evidence type="ECO:0000256" key="12">
    <source>
        <dbReference type="ARBA" id="ARBA00023136"/>
    </source>
</evidence>
<dbReference type="Pfam" id="PF09397">
    <property type="entry name" value="FtsK_gamma"/>
    <property type="match status" value="1"/>
</dbReference>
<proteinExistence type="inferred from homology"/>
<keyword evidence="10 18" id="KW-1133">Transmembrane helix</keyword>
<dbReference type="SMART" id="SM00382">
    <property type="entry name" value="AAA"/>
    <property type="match status" value="1"/>
</dbReference>
<evidence type="ECO:0000256" key="13">
    <source>
        <dbReference type="ARBA" id="ARBA00023306"/>
    </source>
</evidence>
<evidence type="ECO:0000256" key="16">
    <source>
        <dbReference type="PROSITE-ProRule" id="PRU00289"/>
    </source>
</evidence>
<evidence type="ECO:0000256" key="10">
    <source>
        <dbReference type="ARBA" id="ARBA00022989"/>
    </source>
</evidence>
<evidence type="ECO:0000256" key="15">
    <source>
        <dbReference type="ARBA" id="ARBA00025923"/>
    </source>
</evidence>
<dbReference type="Pfam" id="PF17854">
    <property type="entry name" value="FtsK_alpha"/>
    <property type="match status" value="1"/>
</dbReference>
<comment type="subcellular location">
    <subcellularLocation>
        <location evidence="1">Cell membrane</location>
        <topology evidence="1">Multi-pass membrane protein</topology>
    </subcellularLocation>
</comment>
<dbReference type="InterPro" id="IPR025199">
    <property type="entry name" value="FtsK_4TM"/>
</dbReference>
<evidence type="ECO:0000256" key="17">
    <source>
        <dbReference type="SAM" id="MobiDB-lite"/>
    </source>
</evidence>
<dbReference type="RefSeq" id="WP_377834796.1">
    <property type="nucleotide sequence ID" value="NZ_JBHRSK010000017.1"/>
</dbReference>